<dbReference type="Pfam" id="PF03576">
    <property type="entry name" value="Peptidase_S58"/>
    <property type="match status" value="1"/>
</dbReference>
<accession>A0A932FX93</accession>
<protein>
    <submittedName>
        <fullName evidence="2">P1 family peptidase</fullName>
    </submittedName>
</protein>
<name>A0A932FX93_UNCTE</name>
<comment type="similarity">
    <text evidence="1">Belongs to the peptidase S58 family.</text>
</comment>
<dbReference type="InterPro" id="IPR005321">
    <property type="entry name" value="Peptidase_S58_DmpA"/>
</dbReference>
<proteinExistence type="inferred from homology"/>
<evidence type="ECO:0000313" key="2">
    <source>
        <dbReference type="EMBL" id="MBI2877333.1"/>
    </source>
</evidence>
<evidence type="ECO:0000313" key="3">
    <source>
        <dbReference type="Proteomes" id="UP000769766"/>
    </source>
</evidence>
<dbReference type="Gene3D" id="3.60.70.12">
    <property type="entry name" value="L-amino peptidase D-ALA esterase/amidase"/>
    <property type="match status" value="1"/>
</dbReference>
<dbReference type="SUPFAM" id="SSF56266">
    <property type="entry name" value="DmpA/ArgJ-like"/>
    <property type="match status" value="1"/>
</dbReference>
<dbReference type="AlphaFoldDB" id="A0A932FX93"/>
<comment type="caution">
    <text evidence="2">The sequence shown here is derived from an EMBL/GenBank/DDBJ whole genome shotgun (WGS) entry which is preliminary data.</text>
</comment>
<dbReference type="CDD" id="cd02252">
    <property type="entry name" value="nylC_like"/>
    <property type="match status" value="1"/>
</dbReference>
<gene>
    <name evidence="2" type="ORF">HYY20_10670</name>
</gene>
<dbReference type="GO" id="GO:0004177">
    <property type="term" value="F:aminopeptidase activity"/>
    <property type="evidence" value="ECO:0007669"/>
    <property type="project" value="TreeGrafter"/>
</dbReference>
<dbReference type="PANTHER" id="PTHR36512:SF3">
    <property type="entry name" value="BLR5678 PROTEIN"/>
    <property type="match status" value="1"/>
</dbReference>
<dbReference type="InterPro" id="IPR016117">
    <property type="entry name" value="ArgJ-like_dom_sf"/>
</dbReference>
<dbReference type="EMBL" id="JACPRF010000327">
    <property type="protein sequence ID" value="MBI2877333.1"/>
    <property type="molecule type" value="Genomic_DNA"/>
</dbReference>
<evidence type="ECO:0000256" key="1">
    <source>
        <dbReference type="ARBA" id="ARBA00007068"/>
    </source>
</evidence>
<organism evidence="2 3">
    <name type="scientific">Tectimicrobiota bacterium</name>
    <dbReference type="NCBI Taxonomy" id="2528274"/>
    <lineage>
        <taxon>Bacteria</taxon>
        <taxon>Pseudomonadati</taxon>
        <taxon>Nitrospinota/Tectimicrobiota group</taxon>
        <taxon>Candidatus Tectimicrobiota</taxon>
    </lineage>
</organism>
<reference evidence="2" key="1">
    <citation type="submission" date="2020-07" db="EMBL/GenBank/DDBJ databases">
        <title>Huge and variable diversity of episymbiotic CPR bacteria and DPANN archaea in groundwater ecosystems.</title>
        <authorList>
            <person name="He C.Y."/>
            <person name="Keren R."/>
            <person name="Whittaker M."/>
            <person name="Farag I.F."/>
            <person name="Doudna J."/>
            <person name="Cate J.H.D."/>
            <person name="Banfield J.F."/>
        </authorList>
    </citation>
    <scope>NUCLEOTIDE SEQUENCE</scope>
    <source>
        <strain evidence="2">NC_groundwater_672_Ag_B-0.1um_62_36</strain>
    </source>
</reference>
<dbReference type="Proteomes" id="UP000769766">
    <property type="component" value="Unassembled WGS sequence"/>
</dbReference>
<sequence length="321" mass="33088">MYGSITDIEGIKVGHASDFEAYTGCTVILCEKRAVGGVDVRGTAAGTRQVNALGMLHIVDEVNAILLAGGSAYGLDAAGGVMQYLEEQGRGFKTTVTTVPIVPTANIFDLTFGSHRVRPDKEMGYQACLNATGGAVEEGSVGAGTGATVGKLYGPERATKGGIGTASIALPNGVRVAALVVVNAFGDVLDAETSQIIAGTRESPTGRGFVNSTEQMMVGPSRNMFLENTTLGVVVTNVALTKNEAHKVAQMSNIGYARTISPVHTTFDGDVIFTLSLGEVQADVNSVGLLGAKVITEAVMRGVKAADGFGIIPAYKDLISG</sequence>
<dbReference type="PANTHER" id="PTHR36512">
    <property type="entry name" value="D-AMINOPEPTIDASE"/>
    <property type="match status" value="1"/>
</dbReference>